<protein>
    <submittedName>
        <fullName evidence="2">Uncharacterized protein</fullName>
    </submittedName>
</protein>
<proteinExistence type="predicted"/>
<reference evidence="2 3" key="1">
    <citation type="submission" date="2011-06" db="EMBL/GenBank/DDBJ databases">
        <title>The Genome Sequence of Fusarium oxysporum FOSC 3-a.</title>
        <authorList>
            <consortium name="The Broad Institute Genome Sequencing Platform"/>
            <person name="Ma L.-J."/>
            <person name="Gale L.R."/>
            <person name="Schwartz D.C."/>
            <person name="Zhou S."/>
            <person name="Corby-Kistler H."/>
            <person name="Young S.K."/>
            <person name="Zeng Q."/>
            <person name="Gargeya S."/>
            <person name="Fitzgerald M."/>
            <person name="Haas B."/>
            <person name="Abouelleil A."/>
            <person name="Alvarado L."/>
            <person name="Arachchi H.M."/>
            <person name="Berlin A."/>
            <person name="Brown A."/>
            <person name="Chapman S.B."/>
            <person name="Chen Z."/>
            <person name="Dunbar C."/>
            <person name="Freedman E."/>
            <person name="Gearin G."/>
            <person name="Gellesch M."/>
            <person name="Goldberg J."/>
            <person name="Griggs A."/>
            <person name="Gujja S."/>
            <person name="Heiman D."/>
            <person name="Howarth C."/>
            <person name="Larson L."/>
            <person name="Lui A."/>
            <person name="MacDonald P.J.P."/>
            <person name="Mehta T."/>
            <person name="Montmayeur A."/>
            <person name="Murphy C."/>
            <person name="Neiman D."/>
            <person name="Pearson M."/>
            <person name="Priest M."/>
            <person name="Roberts A."/>
            <person name="Saif S."/>
            <person name="Shea T."/>
            <person name="Shenoy N."/>
            <person name="Sisk P."/>
            <person name="Stolte C."/>
            <person name="Sykes S."/>
            <person name="Wortman J."/>
            <person name="Nusbaum C."/>
            <person name="Birren B."/>
        </authorList>
    </citation>
    <scope>NUCLEOTIDE SEQUENCE [LARGE SCALE GENOMIC DNA]</scope>
    <source>
        <strain evidence="3">FOSC 3-a</strain>
    </source>
</reference>
<dbReference type="AlphaFoldDB" id="W9HM51"/>
<evidence type="ECO:0000313" key="2">
    <source>
        <dbReference type="EMBL" id="EWY83693.1"/>
    </source>
</evidence>
<dbReference type="HOGENOM" id="CLU_3224588_0_0_1"/>
<sequence>MRPFQILTGVLAFIVANNVSAGPCRPSFSSIGIKAVVDTTMAKT</sequence>
<feature type="chain" id="PRO_5004921121" evidence="1">
    <location>
        <begin position="22"/>
        <end position="44"/>
    </location>
</feature>
<name>W9HM51_FUSOX</name>
<gene>
    <name evidence="2" type="ORF">FOYG_13490</name>
</gene>
<feature type="signal peptide" evidence="1">
    <location>
        <begin position="1"/>
        <end position="21"/>
    </location>
</feature>
<evidence type="ECO:0000256" key="1">
    <source>
        <dbReference type="SAM" id="SignalP"/>
    </source>
</evidence>
<dbReference type="Proteomes" id="UP000030753">
    <property type="component" value="Unassembled WGS sequence"/>
</dbReference>
<evidence type="ECO:0000313" key="3">
    <source>
        <dbReference type="Proteomes" id="UP000030753"/>
    </source>
</evidence>
<organism evidence="2 3">
    <name type="scientific">Fusarium oxysporum NRRL 32931</name>
    <dbReference type="NCBI Taxonomy" id="660029"/>
    <lineage>
        <taxon>Eukaryota</taxon>
        <taxon>Fungi</taxon>
        <taxon>Dikarya</taxon>
        <taxon>Ascomycota</taxon>
        <taxon>Pezizomycotina</taxon>
        <taxon>Sordariomycetes</taxon>
        <taxon>Hypocreomycetidae</taxon>
        <taxon>Hypocreales</taxon>
        <taxon>Nectriaceae</taxon>
        <taxon>Fusarium</taxon>
        <taxon>Fusarium oxysporum species complex</taxon>
    </lineage>
</organism>
<keyword evidence="1" id="KW-0732">Signal</keyword>
<accession>W9HM51</accession>
<dbReference type="EMBL" id="JH717847">
    <property type="protein sequence ID" value="EWY83693.1"/>
    <property type="molecule type" value="Genomic_DNA"/>
</dbReference>